<dbReference type="PANTHER" id="PTHR24121:SF22">
    <property type="entry name" value="PROTEIN ACCELERATED CELL DEATH 6-LIKE"/>
    <property type="match status" value="1"/>
</dbReference>
<evidence type="ECO:0000259" key="2">
    <source>
        <dbReference type="Pfam" id="PF13976"/>
    </source>
</evidence>
<dbReference type="Pfam" id="PF12796">
    <property type="entry name" value="Ank_2"/>
    <property type="match status" value="2"/>
</dbReference>
<gene>
    <name evidence="3" type="ORF">CK203_111427</name>
</gene>
<dbReference type="OrthoDB" id="598775at2759"/>
<dbReference type="InterPro" id="IPR036770">
    <property type="entry name" value="Ankyrin_rpt-contain_sf"/>
</dbReference>
<dbReference type="Proteomes" id="UP000288805">
    <property type="component" value="Unassembled WGS sequence"/>
</dbReference>
<dbReference type="Pfam" id="PF13976">
    <property type="entry name" value="gag_pre-integrs"/>
    <property type="match status" value="1"/>
</dbReference>
<dbReference type="InterPro" id="IPR002110">
    <property type="entry name" value="Ankyrin_rpt"/>
</dbReference>
<organism evidence="3 4">
    <name type="scientific">Vitis vinifera</name>
    <name type="common">Grape</name>
    <dbReference type="NCBI Taxonomy" id="29760"/>
    <lineage>
        <taxon>Eukaryota</taxon>
        <taxon>Viridiplantae</taxon>
        <taxon>Streptophyta</taxon>
        <taxon>Embryophyta</taxon>
        <taxon>Tracheophyta</taxon>
        <taxon>Spermatophyta</taxon>
        <taxon>Magnoliopsida</taxon>
        <taxon>eudicotyledons</taxon>
        <taxon>Gunneridae</taxon>
        <taxon>Pentapetalae</taxon>
        <taxon>rosids</taxon>
        <taxon>Vitales</taxon>
        <taxon>Vitaceae</taxon>
        <taxon>Viteae</taxon>
        <taxon>Vitis</taxon>
    </lineage>
</organism>
<dbReference type="SUPFAM" id="SSF48403">
    <property type="entry name" value="Ankyrin repeat"/>
    <property type="match status" value="1"/>
</dbReference>
<dbReference type="Gene3D" id="1.25.40.20">
    <property type="entry name" value="Ankyrin repeat-containing domain"/>
    <property type="match status" value="1"/>
</dbReference>
<reference evidence="3 4" key="1">
    <citation type="journal article" date="2018" name="PLoS Genet.">
        <title>Population sequencing reveals clonal diversity and ancestral inbreeding in the grapevine cultivar Chardonnay.</title>
        <authorList>
            <person name="Roach M.J."/>
            <person name="Johnson D.L."/>
            <person name="Bohlmann J."/>
            <person name="van Vuuren H.J."/>
            <person name="Jones S.J."/>
            <person name="Pretorius I.S."/>
            <person name="Schmidt S.A."/>
            <person name="Borneman A.R."/>
        </authorList>
    </citation>
    <scope>NUCLEOTIDE SEQUENCE [LARGE SCALE GENOMIC DNA]</scope>
    <source>
        <strain evidence="4">cv. Chardonnay</strain>
        <tissue evidence="3">Leaf</tissue>
    </source>
</reference>
<accession>A0A438CCN6</accession>
<feature type="compositionally biased region" description="Low complexity" evidence="1">
    <location>
        <begin position="34"/>
        <end position="51"/>
    </location>
</feature>
<dbReference type="Gramene" id="Vitis12g00423.t01">
    <property type="protein sequence ID" value="Vitis12g00423.t01.CDS"/>
    <property type="gene ID" value="Vitis12g00423"/>
</dbReference>
<dbReference type="AlphaFoldDB" id="A0A438CCN6"/>
<dbReference type="EMBL" id="QGNW01002320">
    <property type="protein sequence ID" value="RVW21010.1"/>
    <property type="molecule type" value="Genomic_DNA"/>
</dbReference>
<evidence type="ECO:0000313" key="4">
    <source>
        <dbReference type="Proteomes" id="UP000288805"/>
    </source>
</evidence>
<dbReference type="InterPro" id="IPR025724">
    <property type="entry name" value="GAG-pre-integrase_dom"/>
</dbReference>
<protein>
    <recommendedName>
        <fullName evidence="2">GAG-pre-integrase domain-containing protein</fullName>
    </recommendedName>
</protein>
<sequence>MGLMPFSADAEMMDRKNQTIDQTNRSAPSTDGLQAPAQGSGSAPPAQGVDAPADEDEDVEQERLMDSRIYMQATQGHVGDFIRILHSISFEKKLQQSIILCQVSHRNNTCLHIAVSFGHHELAKYIVGLCPDLIEKTNSKGDTALHIAARKKDLSFVKFAMDSCPSGSGASRDVENAEHPLLRIVNKEGNTVLHEALINRCKQEEVVEILIKADPQVAYDPNKEGKSPLYLAAEARYFHVVEAIGKSKVEEHMNREAKPAVHGAILGKNKEHSTMADHSTNVTPLQDSGEIPIAGSGLITRQTTSQMTNQSFPSLGQSIEFHPSHFVVKDQKTRLALLQGKIKKGFYKLHATTRAVGDPLTFYSTSSTSNVGSLRLWHNRLGHPSVDVVSKILSLCKIPLKHDNNNSVSFIVSVNGT</sequence>
<feature type="region of interest" description="Disordered" evidence="1">
    <location>
        <begin position="1"/>
        <end position="60"/>
    </location>
</feature>
<comment type="caution">
    <text evidence="3">The sequence shown here is derived from an EMBL/GenBank/DDBJ whole genome shotgun (WGS) entry which is preliminary data.</text>
</comment>
<name>A0A438CCN6_VITVI</name>
<feature type="compositionally biased region" description="Polar residues" evidence="1">
    <location>
        <begin position="19"/>
        <end position="32"/>
    </location>
</feature>
<dbReference type="PANTHER" id="PTHR24121">
    <property type="entry name" value="NO MECHANORECEPTOR POTENTIAL C, ISOFORM D-RELATED"/>
    <property type="match status" value="1"/>
</dbReference>
<evidence type="ECO:0000256" key="1">
    <source>
        <dbReference type="SAM" id="MobiDB-lite"/>
    </source>
</evidence>
<proteinExistence type="predicted"/>
<dbReference type="SMART" id="SM00248">
    <property type="entry name" value="ANK"/>
    <property type="match status" value="4"/>
</dbReference>
<evidence type="ECO:0000313" key="3">
    <source>
        <dbReference type="EMBL" id="RVW21010.1"/>
    </source>
</evidence>
<feature type="domain" description="GAG-pre-integrase" evidence="2">
    <location>
        <begin position="364"/>
        <end position="400"/>
    </location>
</feature>
<dbReference type="FunFam" id="1.25.40.20:FF:000755">
    <property type="entry name" value="Protein accellerated cell death 6"/>
    <property type="match status" value="1"/>
</dbReference>